<reference evidence="2 3" key="1">
    <citation type="submission" date="2019-08" db="EMBL/GenBank/DDBJ databases">
        <title>Bradymonadales sp. TMQ2.</title>
        <authorList>
            <person name="Liang Q."/>
        </authorList>
    </citation>
    <scope>NUCLEOTIDE SEQUENCE [LARGE SCALE GENOMIC DNA]</scope>
    <source>
        <strain evidence="2 3">TMQ2</strain>
    </source>
</reference>
<evidence type="ECO:0000256" key="1">
    <source>
        <dbReference type="SAM" id="MobiDB-lite"/>
    </source>
</evidence>
<gene>
    <name evidence="2" type="ORF">FRC96_11210</name>
</gene>
<dbReference type="OrthoDB" id="9822894at2"/>
<accession>A0A5C6XEC3</accession>
<feature type="compositionally biased region" description="Basic and acidic residues" evidence="1">
    <location>
        <begin position="134"/>
        <end position="160"/>
    </location>
</feature>
<organism evidence="2 3">
    <name type="scientific">Lujinxingia vulgaris</name>
    <dbReference type="NCBI Taxonomy" id="2600176"/>
    <lineage>
        <taxon>Bacteria</taxon>
        <taxon>Deltaproteobacteria</taxon>
        <taxon>Bradymonadales</taxon>
        <taxon>Lujinxingiaceae</taxon>
        <taxon>Lujinxingia</taxon>
    </lineage>
</organism>
<comment type="caution">
    <text evidence="2">The sequence shown here is derived from an EMBL/GenBank/DDBJ whole genome shotgun (WGS) entry which is preliminary data.</text>
</comment>
<protein>
    <submittedName>
        <fullName evidence="2">Uncharacterized protein</fullName>
    </submittedName>
</protein>
<sequence length="264" mass="27313">MGLKIGQSTSDGAQVRGSGGAPSGAKATGRGAEPGAFAALLKETPAKEAVTRDALPKDGLLKDAPLRDAFAAEDGGRLAGEQDARLEGDYYERAVEQGAVQRGDKGWGDAGEGARAGDVAGEEERGTGEALEEGIERGGAKGEEDGAVRVEEGFRPERGLGEVGQAKSDEVGGGPAELGEIVEAMVKAAQVGEDAQGRKVMFLELDVPGRGTLRVRLLKEHDGYAVRMRASDEGLARELLSAQSEMVRGAGARGVRFNAVEVVT</sequence>
<dbReference type="Proteomes" id="UP000321046">
    <property type="component" value="Unassembled WGS sequence"/>
</dbReference>
<feature type="compositionally biased region" description="Basic and acidic residues" evidence="1">
    <location>
        <begin position="44"/>
        <end position="66"/>
    </location>
</feature>
<feature type="region of interest" description="Disordered" evidence="1">
    <location>
        <begin position="1"/>
        <end position="66"/>
    </location>
</feature>
<dbReference type="RefSeq" id="WP_146974588.1">
    <property type="nucleotide sequence ID" value="NZ_VOSL01000050.1"/>
</dbReference>
<dbReference type="EMBL" id="VOSL01000050">
    <property type="protein sequence ID" value="TXD35474.1"/>
    <property type="molecule type" value="Genomic_DNA"/>
</dbReference>
<feature type="compositionally biased region" description="Polar residues" evidence="1">
    <location>
        <begin position="1"/>
        <end position="12"/>
    </location>
</feature>
<name>A0A5C6XEC3_9DELT</name>
<feature type="region of interest" description="Disordered" evidence="1">
    <location>
        <begin position="101"/>
        <end position="173"/>
    </location>
</feature>
<evidence type="ECO:0000313" key="2">
    <source>
        <dbReference type="EMBL" id="TXD35474.1"/>
    </source>
</evidence>
<proteinExistence type="predicted"/>
<dbReference type="AlphaFoldDB" id="A0A5C6XEC3"/>
<evidence type="ECO:0000313" key="3">
    <source>
        <dbReference type="Proteomes" id="UP000321046"/>
    </source>
</evidence>